<dbReference type="Gene3D" id="3.40.50.1820">
    <property type="entry name" value="alpha/beta hydrolase"/>
    <property type="match status" value="1"/>
</dbReference>
<keyword evidence="2" id="KW-0378">Hydrolase</keyword>
<evidence type="ECO:0000259" key="1">
    <source>
        <dbReference type="Pfam" id="PF01738"/>
    </source>
</evidence>
<gene>
    <name evidence="2" type="ORF">SAMN05421630_11395</name>
</gene>
<dbReference type="GO" id="GO:0016787">
    <property type="term" value="F:hydrolase activity"/>
    <property type="evidence" value="ECO:0007669"/>
    <property type="project" value="UniProtKB-KW"/>
</dbReference>
<dbReference type="Proteomes" id="UP000199494">
    <property type="component" value="Unassembled WGS sequence"/>
</dbReference>
<evidence type="ECO:0000313" key="2">
    <source>
        <dbReference type="EMBL" id="SDD84592.1"/>
    </source>
</evidence>
<dbReference type="STRING" id="530584.SAMN05421630_11395"/>
<dbReference type="SUPFAM" id="SSF53474">
    <property type="entry name" value="alpha/beta-Hydrolases"/>
    <property type="match status" value="1"/>
</dbReference>
<proteinExistence type="predicted"/>
<reference evidence="2 3" key="1">
    <citation type="submission" date="2016-10" db="EMBL/GenBank/DDBJ databases">
        <authorList>
            <person name="de Groot N.N."/>
        </authorList>
    </citation>
    <scope>NUCLEOTIDE SEQUENCE [LARGE SCALE GENOMIC DNA]</scope>
    <source>
        <strain evidence="2 3">CGMCC 4.5506</strain>
    </source>
</reference>
<organism evidence="2 3">
    <name type="scientific">Prauserella marina</name>
    <dbReference type="NCBI Taxonomy" id="530584"/>
    <lineage>
        <taxon>Bacteria</taxon>
        <taxon>Bacillati</taxon>
        <taxon>Actinomycetota</taxon>
        <taxon>Actinomycetes</taxon>
        <taxon>Pseudonocardiales</taxon>
        <taxon>Pseudonocardiaceae</taxon>
        <taxon>Prauserella</taxon>
    </lineage>
</organism>
<protein>
    <submittedName>
        <fullName evidence="2">Dienelactone hydrolase family protein</fullName>
    </submittedName>
</protein>
<evidence type="ECO:0000313" key="3">
    <source>
        <dbReference type="Proteomes" id="UP000199494"/>
    </source>
</evidence>
<feature type="domain" description="Dienelactone hydrolase" evidence="1">
    <location>
        <begin position="96"/>
        <end position="216"/>
    </location>
</feature>
<sequence>MSIDVRIEPEVSTAIVAGAKVAVSTVLLGGVPRGATVIVAGPDGLDSAESTELMNALARHGYESVLATPCGRGTDDDVARALVGHLVDRVDARGWPPEQVGVIGYGQGARAALIAGSETTFGAAISVPRDARTLTGPGRVTSLRTPWLAMAGLGSRGELTGELSSYREEVTNRSAEHTSVVGYPGVTHCLHDSTDALVHAAVFDSWQRTAEWLNAHVVPRPTPLADAWRQRREATLSDPG</sequence>
<dbReference type="EMBL" id="FMZE01000013">
    <property type="protein sequence ID" value="SDD84592.1"/>
    <property type="molecule type" value="Genomic_DNA"/>
</dbReference>
<dbReference type="RefSeq" id="WP_143021459.1">
    <property type="nucleotide sequence ID" value="NZ_CP016353.1"/>
</dbReference>
<dbReference type="InterPro" id="IPR002925">
    <property type="entry name" value="Dienelactn_hydro"/>
</dbReference>
<name>A0A1G6Y2R4_9PSEU</name>
<dbReference type="Pfam" id="PF01738">
    <property type="entry name" value="DLH"/>
    <property type="match status" value="1"/>
</dbReference>
<dbReference type="AlphaFoldDB" id="A0A1G6Y2R4"/>
<keyword evidence="3" id="KW-1185">Reference proteome</keyword>
<accession>A0A1G6Y2R4</accession>
<dbReference type="InterPro" id="IPR029058">
    <property type="entry name" value="AB_hydrolase_fold"/>
</dbReference>
<dbReference type="OrthoDB" id="9787933at2"/>